<name>A0A974GYH7_XENLA</name>
<reference evidence="1" key="1">
    <citation type="submission" date="2016-05" db="EMBL/GenBank/DDBJ databases">
        <title>WGS assembly of Xenopus laevis.</title>
        <authorList>
            <person name="Session A."/>
            <person name="Uno Y."/>
            <person name="Kwon T."/>
            <person name="Chapman J."/>
            <person name="Toyoda A."/>
            <person name="Takahashi S."/>
            <person name="Fukui A."/>
            <person name="Hikosaka A."/>
            <person name="Putnam N."/>
            <person name="Stites J."/>
            <person name="Van Heeringen S."/>
            <person name="Quigley I."/>
            <person name="Heinz S."/>
            <person name="Hellsten U."/>
            <person name="Lyons J."/>
            <person name="Suzuki A."/>
            <person name="Kondo M."/>
            <person name="Ogino H."/>
            <person name="Ochi H."/>
            <person name="Bogdanovic O."/>
            <person name="Lister R."/>
            <person name="Georgiou G."/>
            <person name="Paranjpe S."/>
            <person name="Van Kruijsbergen I."/>
            <person name="Mozaffari S."/>
            <person name="Shu S."/>
            <person name="Schmutz J."/>
            <person name="Jenkins J."/>
            <person name="Grimwood J."/>
            <person name="Carlson J."/>
            <person name="Mitros T."/>
            <person name="Simakov O."/>
            <person name="Heald R."/>
            <person name="Miller K."/>
            <person name="Haudenschild C."/>
            <person name="Kuroki Y."/>
            <person name="Tanaka T."/>
            <person name="Michiue T."/>
            <person name="Watanabe M."/>
            <person name="Kinoshita T."/>
            <person name="Ohta Y."/>
            <person name="Mawaribuchi S."/>
            <person name="Suzuki Y."/>
            <person name="Haramoto Y."/>
            <person name="Yamamoto T."/>
            <person name="Takagi C."/>
            <person name="Kitzman J."/>
            <person name="Shendure J."/>
            <person name="Nakayama T."/>
            <person name="Izutsu Y."/>
            <person name="Robert J."/>
            <person name="Dichmann D."/>
            <person name="Flajnik M."/>
            <person name="Houston D."/>
            <person name="Marcotte E."/>
            <person name="Wallingford J."/>
            <person name="Ito Y."/>
            <person name="Asashima M."/>
            <person name="Ueno N."/>
            <person name="Matsuda Y."/>
            <person name="Jan Veenstra G."/>
            <person name="Fujiyama A."/>
            <person name="Harland R."/>
            <person name="Taira M."/>
            <person name="Rokhsar D.S."/>
        </authorList>
    </citation>
    <scope>NUCLEOTIDE SEQUENCE</scope>
    <source>
        <strain evidence="1">J</strain>
        <tissue evidence="1">Blood</tissue>
    </source>
</reference>
<dbReference type="EMBL" id="KV510894">
    <property type="protein sequence ID" value="OCT55251.1"/>
    <property type="molecule type" value="Genomic_DNA"/>
</dbReference>
<evidence type="ECO:0000313" key="1">
    <source>
        <dbReference type="EMBL" id="OCT55251.1"/>
    </source>
</evidence>
<sequence>MNSIQECICFFLLSVCNRYSLNRHVNSALSVFGIVNFTIIGE</sequence>
<accession>A0A974GYH7</accession>
<proteinExistence type="predicted"/>
<gene>
    <name evidence="1" type="ORF">XELAEV_18003529mg</name>
</gene>
<dbReference type="Proteomes" id="UP000694892">
    <property type="component" value="Unassembled WGS sequence"/>
</dbReference>
<organism evidence="1">
    <name type="scientific">Xenopus laevis</name>
    <name type="common">African clawed frog</name>
    <dbReference type="NCBI Taxonomy" id="8355"/>
    <lineage>
        <taxon>Eukaryota</taxon>
        <taxon>Metazoa</taxon>
        <taxon>Chordata</taxon>
        <taxon>Craniata</taxon>
        <taxon>Vertebrata</taxon>
        <taxon>Euteleostomi</taxon>
        <taxon>Amphibia</taxon>
        <taxon>Batrachia</taxon>
        <taxon>Anura</taxon>
        <taxon>Pipoidea</taxon>
        <taxon>Pipidae</taxon>
        <taxon>Xenopodinae</taxon>
        <taxon>Xenopus</taxon>
        <taxon>Xenopus</taxon>
    </lineage>
</organism>
<protein>
    <submittedName>
        <fullName evidence="1">Uncharacterized protein</fullName>
    </submittedName>
</protein>
<dbReference type="AlphaFoldDB" id="A0A974GYH7"/>